<evidence type="ECO:0000313" key="9">
    <source>
        <dbReference type="WBParaSite" id="OFLC_0001512201-mRNA-1"/>
    </source>
</evidence>
<name>A0A183I5U9_9BILA</name>
<dbReference type="Gene3D" id="3.90.70.10">
    <property type="entry name" value="Cysteine proteinases"/>
    <property type="match status" value="1"/>
</dbReference>
<evidence type="ECO:0000313" key="8">
    <source>
        <dbReference type="Proteomes" id="UP000267606"/>
    </source>
</evidence>
<evidence type="ECO:0000259" key="6">
    <source>
        <dbReference type="SMART" id="SM00645"/>
    </source>
</evidence>
<feature type="domain" description="Peptidase C1A papain C-terminal" evidence="6">
    <location>
        <begin position="70"/>
        <end position="261"/>
    </location>
</feature>
<dbReference type="EMBL" id="UZAJ01041625">
    <property type="protein sequence ID" value="VDP20428.1"/>
    <property type="molecule type" value="Genomic_DNA"/>
</dbReference>
<dbReference type="PROSITE" id="PS00139">
    <property type="entry name" value="THIOL_PROTEASE_CYS"/>
    <property type="match status" value="1"/>
</dbReference>
<dbReference type="FunFam" id="3.90.70.10:FF:000332">
    <property type="entry name" value="Cathepsin L1"/>
    <property type="match status" value="1"/>
</dbReference>
<dbReference type="GO" id="GO:0006508">
    <property type="term" value="P:proteolysis"/>
    <property type="evidence" value="ECO:0007669"/>
    <property type="project" value="UniProtKB-KW"/>
</dbReference>
<accession>A0A183I5U9</accession>
<dbReference type="PRINTS" id="PR00705">
    <property type="entry name" value="PAPAIN"/>
</dbReference>
<evidence type="ECO:0000256" key="5">
    <source>
        <dbReference type="ARBA" id="ARBA00023157"/>
    </source>
</evidence>
<dbReference type="InterPro" id="IPR000169">
    <property type="entry name" value="Pept_cys_AS"/>
</dbReference>
<dbReference type="InterPro" id="IPR000668">
    <property type="entry name" value="Peptidase_C1A_C"/>
</dbReference>
<dbReference type="InterPro" id="IPR013128">
    <property type="entry name" value="Peptidase_C1A"/>
</dbReference>
<dbReference type="PROSITE" id="PS00639">
    <property type="entry name" value="THIOL_PROTEASE_HIS"/>
    <property type="match status" value="1"/>
</dbReference>
<dbReference type="Pfam" id="PF00112">
    <property type="entry name" value="Peptidase_C1"/>
    <property type="match status" value="1"/>
</dbReference>
<dbReference type="Proteomes" id="UP000267606">
    <property type="component" value="Unassembled WGS sequence"/>
</dbReference>
<dbReference type="InterPro" id="IPR025660">
    <property type="entry name" value="Pept_his_AS"/>
</dbReference>
<evidence type="ECO:0000256" key="4">
    <source>
        <dbReference type="ARBA" id="ARBA00022807"/>
    </source>
</evidence>
<dbReference type="SUPFAM" id="SSF54001">
    <property type="entry name" value="Cysteine proteinases"/>
    <property type="match status" value="1"/>
</dbReference>
<keyword evidence="5" id="KW-1015">Disulfide bond</keyword>
<evidence type="ECO:0000256" key="1">
    <source>
        <dbReference type="ARBA" id="ARBA00008455"/>
    </source>
</evidence>
<keyword evidence="3" id="KW-0378">Hydrolase</keyword>
<keyword evidence="8" id="KW-1185">Reference proteome</keyword>
<evidence type="ECO:0000256" key="2">
    <source>
        <dbReference type="ARBA" id="ARBA00022670"/>
    </source>
</evidence>
<dbReference type="WBParaSite" id="OFLC_0001512201-mRNA-1">
    <property type="protein sequence ID" value="OFLC_0001512201-mRNA-1"/>
    <property type="gene ID" value="OFLC_0001512201"/>
</dbReference>
<comment type="similarity">
    <text evidence="1">Belongs to the peptidase C1 family.</text>
</comment>
<proteinExistence type="inferred from homology"/>
<dbReference type="STRING" id="387005.A0A183I5U9"/>
<dbReference type="InterPro" id="IPR038765">
    <property type="entry name" value="Papain-like_cys_pep_sf"/>
</dbReference>
<dbReference type="InterPro" id="IPR039417">
    <property type="entry name" value="Peptidase_C1A_papain-like"/>
</dbReference>
<dbReference type="PANTHER" id="PTHR12411">
    <property type="entry name" value="CYSTEINE PROTEASE FAMILY C1-RELATED"/>
    <property type="match status" value="1"/>
</dbReference>
<keyword evidence="2" id="KW-0645">Protease</keyword>
<dbReference type="CDD" id="cd02248">
    <property type="entry name" value="Peptidase_C1A"/>
    <property type="match status" value="1"/>
</dbReference>
<dbReference type="SMART" id="SM00645">
    <property type="entry name" value="Pept_C1"/>
    <property type="match status" value="1"/>
</dbReference>
<reference evidence="7 8" key="2">
    <citation type="submission" date="2018-11" db="EMBL/GenBank/DDBJ databases">
        <authorList>
            <consortium name="Pathogen Informatics"/>
        </authorList>
    </citation>
    <scope>NUCLEOTIDE SEQUENCE [LARGE SCALE GENOMIC DNA]</scope>
</reference>
<reference evidence="9" key="1">
    <citation type="submission" date="2016-06" db="UniProtKB">
        <authorList>
            <consortium name="WormBaseParasite"/>
        </authorList>
    </citation>
    <scope>IDENTIFICATION</scope>
</reference>
<organism evidence="9">
    <name type="scientific">Onchocerca flexuosa</name>
    <dbReference type="NCBI Taxonomy" id="387005"/>
    <lineage>
        <taxon>Eukaryota</taxon>
        <taxon>Metazoa</taxon>
        <taxon>Ecdysozoa</taxon>
        <taxon>Nematoda</taxon>
        <taxon>Chromadorea</taxon>
        <taxon>Rhabditida</taxon>
        <taxon>Spirurina</taxon>
        <taxon>Spiruromorpha</taxon>
        <taxon>Filarioidea</taxon>
        <taxon>Onchocercidae</taxon>
        <taxon>Onchocerca</taxon>
    </lineage>
</organism>
<dbReference type="GO" id="GO:0008234">
    <property type="term" value="F:cysteine-type peptidase activity"/>
    <property type="evidence" value="ECO:0007669"/>
    <property type="project" value="UniProtKB-KW"/>
</dbReference>
<evidence type="ECO:0000256" key="3">
    <source>
        <dbReference type="ARBA" id="ARBA00022801"/>
    </source>
</evidence>
<keyword evidence="4" id="KW-0788">Thiol protease</keyword>
<protein>
    <submittedName>
        <fullName evidence="9">Pept_C1 domain-containing protein</fullName>
    </submittedName>
</protein>
<sequence length="261" mass="29137">MEDNGKLQAMQKLEAEWIDYKTTLGTIFRHISTDQEFNMMNGLSLSNETYLREGKKIYVNLYRYDQNDPLPAAIDWRKKGRVTSIKSQGQCGSCYAFSAAAALEGYYKKTKGKLIDFSPQNIMDCSRNYGNKGCNGGSVHASFDYARDYGVVKDLKYPYVHTEQPCKRGKNKGIATVKGYVLVPQGDELALKHAVAKEGPVPAAVHSSLPDFKFYKSGIYSSNSCGQVDHAILIVGYGTDRTLGEYWIVKNSWGTDWGEEG</sequence>
<gene>
    <name evidence="7" type="ORF">OFLC_LOCUS15110</name>
</gene>
<dbReference type="AlphaFoldDB" id="A0A183I5U9"/>
<evidence type="ECO:0000313" key="7">
    <source>
        <dbReference type="EMBL" id="VDP20428.1"/>
    </source>
</evidence>